<feature type="signal peptide" evidence="2">
    <location>
        <begin position="1"/>
        <end position="25"/>
    </location>
</feature>
<sequence>MLSTSRIRLVVFMVVLSHVAYNSYSYSSGSEIRCNWNCSVHTADLTALTREMKTSMATNELIKLGVRYEKTVDDKCANETSVHSSEYASEYCQICLVNKRPSQSTTVIKHLINNVFSNVDQREIRAICSLNPARTSVSSPTNYSSRSSTICHLINLEAELDRIGYQAVEKDDLRSCINVTISNGTNSTKGALKYRAWPSRVLICFSLIFVAVFMYYSLAFLCLFYPTEILQNGVPYINLEGASPVSLRSSLLHWTLSYFPIMGAAILLLFSGFGTLLAVLNVFALSFSEKHLPYVACSVFVLYYIWSSYSYFTKTYHELALALFYYNKNSRQNQVNYVPHSSNQLQNLPSTAGNDLENIMAIPKRLFGMACEELMPLREGVCILILKITVIVSSVSIVFSLTMLFSSETTPLMKTLLTFLTLSFPKIVAIYVDGGWQEKLRAMVVEEKVPKIVEKFLSETFETNREQRGRNEKTDEVILVHEDYVELARM</sequence>
<feature type="transmembrane region" description="Helical" evidence="1">
    <location>
        <begin position="292"/>
        <end position="312"/>
    </location>
</feature>
<feature type="chain" id="PRO_5043538415" evidence="2">
    <location>
        <begin position="26"/>
        <end position="490"/>
    </location>
</feature>
<feature type="transmembrane region" description="Helical" evidence="1">
    <location>
        <begin position="258"/>
        <end position="280"/>
    </location>
</feature>
<keyword evidence="2" id="KW-0732">Signal</keyword>
<dbReference type="Proteomes" id="UP001159428">
    <property type="component" value="Unassembled WGS sequence"/>
</dbReference>
<proteinExistence type="predicted"/>
<keyword evidence="4" id="KW-1185">Reference proteome</keyword>
<evidence type="ECO:0000256" key="1">
    <source>
        <dbReference type="SAM" id="Phobius"/>
    </source>
</evidence>
<feature type="transmembrane region" description="Helical" evidence="1">
    <location>
        <begin position="201"/>
        <end position="226"/>
    </location>
</feature>
<evidence type="ECO:0000256" key="2">
    <source>
        <dbReference type="SAM" id="SignalP"/>
    </source>
</evidence>
<gene>
    <name evidence="3" type="ORF">PMEA_00024693</name>
</gene>
<keyword evidence="1" id="KW-0812">Transmembrane</keyword>
<dbReference type="AlphaFoldDB" id="A0AAU9XJ95"/>
<keyword evidence="1" id="KW-0472">Membrane</keyword>
<evidence type="ECO:0000313" key="4">
    <source>
        <dbReference type="Proteomes" id="UP001159428"/>
    </source>
</evidence>
<protein>
    <submittedName>
        <fullName evidence="3">Uncharacterized protein</fullName>
    </submittedName>
</protein>
<organism evidence="3 4">
    <name type="scientific">Pocillopora meandrina</name>
    <dbReference type="NCBI Taxonomy" id="46732"/>
    <lineage>
        <taxon>Eukaryota</taxon>
        <taxon>Metazoa</taxon>
        <taxon>Cnidaria</taxon>
        <taxon>Anthozoa</taxon>
        <taxon>Hexacorallia</taxon>
        <taxon>Scleractinia</taxon>
        <taxon>Astrocoeniina</taxon>
        <taxon>Pocilloporidae</taxon>
        <taxon>Pocillopora</taxon>
    </lineage>
</organism>
<accession>A0AAU9XJ95</accession>
<dbReference type="EMBL" id="CALNXJ010000047">
    <property type="protein sequence ID" value="CAH3150273.1"/>
    <property type="molecule type" value="Genomic_DNA"/>
</dbReference>
<reference evidence="3 4" key="1">
    <citation type="submission" date="2022-05" db="EMBL/GenBank/DDBJ databases">
        <authorList>
            <consortium name="Genoscope - CEA"/>
            <person name="William W."/>
        </authorList>
    </citation>
    <scope>NUCLEOTIDE SEQUENCE [LARGE SCALE GENOMIC DNA]</scope>
</reference>
<keyword evidence="1" id="KW-1133">Transmembrane helix</keyword>
<comment type="caution">
    <text evidence="3">The sequence shown here is derived from an EMBL/GenBank/DDBJ whole genome shotgun (WGS) entry which is preliminary data.</text>
</comment>
<feature type="transmembrane region" description="Helical" evidence="1">
    <location>
        <begin position="383"/>
        <end position="405"/>
    </location>
</feature>
<name>A0AAU9XJ95_9CNID</name>
<evidence type="ECO:0000313" key="3">
    <source>
        <dbReference type="EMBL" id="CAH3150273.1"/>
    </source>
</evidence>